<dbReference type="PANTHER" id="PTHR42760:SF5">
    <property type="entry name" value="2-DEHYDRO-3-DEOXY-D-GLUCONATE 5-DEHYDROGENASE"/>
    <property type="match status" value="1"/>
</dbReference>
<dbReference type="PANTHER" id="PTHR42760">
    <property type="entry name" value="SHORT-CHAIN DEHYDROGENASES/REDUCTASES FAMILY MEMBER"/>
    <property type="match status" value="1"/>
</dbReference>
<protein>
    <submittedName>
        <fullName evidence="6">2-dehydro-3-deoxy-D-gluconate 5-dehydrogenase</fullName>
    </submittedName>
</protein>
<comment type="caution">
    <text evidence="6">The sequence shown here is derived from an EMBL/GenBank/DDBJ whole genome shotgun (WGS) entry which is preliminary data.</text>
</comment>
<evidence type="ECO:0000256" key="5">
    <source>
        <dbReference type="SAM" id="MobiDB-lite"/>
    </source>
</evidence>
<dbReference type="Pfam" id="PF00106">
    <property type="entry name" value="adh_short"/>
    <property type="match status" value="1"/>
</dbReference>
<accession>A0A0L0N1N4</accession>
<evidence type="ECO:0000256" key="3">
    <source>
        <dbReference type="ARBA" id="ARBA00023002"/>
    </source>
</evidence>
<keyword evidence="2" id="KW-0521">NADP</keyword>
<gene>
    <name evidence="6" type="ORF">TOPH_07351</name>
</gene>
<evidence type="ECO:0000313" key="7">
    <source>
        <dbReference type="Proteomes" id="UP000036947"/>
    </source>
</evidence>
<dbReference type="AlphaFoldDB" id="A0A0L0N1N4"/>
<proteinExistence type="inferred from homology"/>
<dbReference type="STRING" id="1163406.A0A0L0N1N4"/>
<feature type="region of interest" description="Disordered" evidence="5">
    <location>
        <begin position="104"/>
        <end position="125"/>
    </location>
</feature>
<dbReference type="PROSITE" id="PS00061">
    <property type="entry name" value="ADH_SHORT"/>
    <property type="match status" value="1"/>
</dbReference>
<dbReference type="Gene3D" id="3.40.50.720">
    <property type="entry name" value="NAD(P)-binding Rossmann-like Domain"/>
    <property type="match status" value="1"/>
</dbReference>
<evidence type="ECO:0000256" key="2">
    <source>
        <dbReference type="ARBA" id="ARBA00022857"/>
    </source>
</evidence>
<organism evidence="6 7">
    <name type="scientific">Tolypocladium ophioglossoides (strain CBS 100239)</name>
    <name type="common">Snaketongue truffleclub</name>
    <name type="synonym">Elaphocordyceps ophioglossoides</name>
    <dbReference type="NCBI Taxonomy" id="1163406"/>
    <lineage>
        <taxon>Eukaryota</taxon>
        <taxon>Fungi</taxon>
        <taxon>Dikarya</taxon>
        <taxon>Ascomycota</taxon>
        <taxon>Pezizomycotina</taxon>
        <taxon>Sordariomycetes</taxon>
        <taxon>Hypocreomycetidae</taxon>
        <taxon>Hypocreales</taxon>
        <taxon>Ophiocordycipitaceae</taxon>
        <taxon>Tolypocladium</taxon>
    </lineage>
</organism>
<keyword evidence="7" id="KW-1185">Reference proteome</keyword>
<dbReference type="OrthoDB" id="294295at2759"/>
<keyword evidence="3" id="KW-0560">Oxidoreductase</keyword>
<comment type="similarity">
    <text evidence="1 4">Belongs to the short-chain dehydrogenases/reductases (SDR) family.</text>
</comment>
<evidence type="ECO:0000256" key="1">
    <source>
        <dbReference type="ARBA" id="ARBA00006484"/>
    </source>
</evidence>
<dbReference type="PRINTS" id="PR00081">
    <property type="entry name" value="GDHRDH"/>
</dbReference>
<sequence length="283" mass="29736">MASPIFSLQGQTALITGCTRGIGQAVAVGLAEAGADIILVQRDTSSTATKEAVEKVGRKAWIYTADMAVPAQVAALTPKVLADGHEVRILVTCAGIQRRHPCEEFPDSDFNDVRPGPGPHLPSTSISPEELLLTLTRAVNLNAVFALNRDIGAHMLSLPPSPTTSRRGSIINFASLLTFQGGLTVPAYAASKGAVGQLTKSFANEWTARGVTVNAIAPGYIETEMNMALLANPERLASISARIPAGRWGSPEDFKGTAVYLASRASGYVSGHTLVVDGGWMGR</sequence>
<dbReference type="GO" id="GO:0016616">
    <property type="term" value="F:oxidoreductase activity, acting on the CH-OH group of donors, NAD or NADP as acceptor"/>
    <property type="evidence" value="ECO:0007669"/>
    <property type="project" value="TreeGrafter"/>
</dbReference>
<dbReference type="PRINTS" id="PR00080">
    <property type="entry name" value="SDRFAMILY"/>
</dbReference>
<dbReference type="InterPro" id="IPR020904">
    <property type="entry name" value="Sc_DH/Rdtase_CS"/>
</dbReference>
<evidence type="ECO:0000256" key="4">
    <source>
        <dbReference type="RuleBase" id="RU000363"/>
    </source>
</evidence>
<name>A0A0L0N1N4_TOLOC</name>
<evidence type="ECO:0000313" key="6">
    <source>
        <dbReference type="EMBL" id="KND87946.1"/>
    </source>
</evidence>
<dbReference type="SUPFAM" id="SSF51735">
    <property type="entry name" value="NAD(P)-binding Rossmann-fold domains"/>
    <property type="match status" value="1"/>
</dbReference>
<dbReference type="Proteomes" id="UP000036947">
    <property type="component" value="Unassembled WGS sequence"/>
</dbReference>
<dbReference type="InterPro" id="IPR036291">
    <property type="entry name" value="NAD(P)-bd_dom_sf"/>
</dbReference>
<dbReference type="EMBL" id="LFRF01000030">
    <property type="protein sequence ID" value="KND87946.1"/>
    <property type="molecule type" value="Genomic_DNA"/>
</dbReference>
<dbReference type="InterPro" id="IPR002347">
    <property type="entry name" value="SDR_fam"/>
</dbReference>
<reference evidence="6 7" key="1">
    <citation type="journal article" date="2015" name="BMC Genomics">
        <title>The genome of the truffle-parasite Tolypocladium ophioglossoides and the evolution of antifungal peptaibiotics.</title>
        <authorList>
            <person name="Quandt C.A."/>
            <person name="Bushley K.E."/>
            <person name="Spatafora J.W."/>
        </authorList>
    </citation>
    <scope>NUCLEOTIDE SEQUENCE [LARGE SCALE GENOMIC DNA]</scope>
    <source>
        <strain evidence="6 7">CBS 100239</strain>
    </source>
</reference>